<organism evidence="9 10">
    <name type="scientific">Parasphingorhabdus halotolerans</name>
    <dbReference type="NCBI Taxonomy" id="2725558"/>
    <lineage>
        <taxon>Bacteria</taxon>
        <taxon>Pseudomonadati</taxon>
        <taxon>Pseudomonadota</taxon>
        <taxon>Alphaproteobacteria</taxon>
        <taxon>Sphingomonadales</taxon>
        <taxon>Sphingomonadaceae</taxon>
        <taxon>Parasphingorhabdus</taxon>
    </lineage>
</organism>
<dbReference type="RefSeq" id="WP_168818842.1">
    <property type="nucleotide sequence ID" value="NZ_CP051217.1"/>
</dbReference>
<keyword evidence="10" id="KW-1185">Reference proteome</keyword>
<evidence type="ECO:0000256" key="5">
    <source>
        <dbReference type="ARBA" id="ARBA00022801"/>
    </source>
</evidence>
<feature type="signal peptide" evidence="7">
    <location>
        <begin position="1"/>
        <end position="26"/>
    </location>
</feature>
<dbReference type="Pfam" id="PF01522">
    <property type="entry name" value="Polysacc_deac_1"/>
    <property type="match status" value="1"/>
</dbReference>
<dbReference type="GO" id="GO:0016020">
    <property type="term" value="C:membrane"/>
    <property type="evidence" value="ECO:0007669"/>
    <property type="project" value="TreeGrafter"/>
</dbReference>
<evidence type="ECO:0000256" key="6">
    <source>
        <dbReference type="ARBA" id="ARBA00032976"/>
    </source>
</evidence>
<comment type="function">
    <text evidence="1">Is involved in generating a small heat-stable compound (Nod), an acylated oligomer of N-acetylglucosamine, that stimulates mitosis in various plant protoplasts.</text>
</comment>
<feature type="domain" description="NodB homology" evidence="8">
    <location>
        <begin position="44"/>
        <end position="268"/>
    </location>
</feature>
<protein>
    <recommendedName>
        <fullName evidence="3">Chitooligosaccharide deacetylase</fullName>
    </recommendedName>
    <alternativeName>
        <fullName evidence="6">Nodulation protein B</fullName>
    </alternativeName>
</protein>
<evidence type="ECO:0000256" key="3">
    <source>
        <dbReference type="ARBA" id="ARBA00020071"/>
    </source>
</evidence>
<dbReference type="GO" id="GO:0005975">
    <property type="term" value="P:carbohydrate metabolic process"/>
    <property type="evidence" value="ECO:0007669"/>
    <property type="project" value="InterPro"/>
</dbReference>
<evidence type="ECO:0000313" key="9">
    <source>
        <dbReference type="EMBL" id="QJB69000.1"/>
    </source>
</evidence>
<dbReference type="PANTHER" id="PTHR10587:SF133">
    <property type="entry name" value="CHITIN DEACETYLASE 1-RELATED"/>
    <property type="match status" value="1"/>
</dbReference>
<keyword evidence="4" id="KW-0479">Metal-binding</keyword>
<feature type="chain" id="PRO_5026170428" description="Chitooligosaccharide deacetylase" evidence="7">
    <location>
        <begin position="27"/>
        <end position="326"/>
    </location>
</feature>
<keyword evidence="5" id="KW-0378">Hydrolase</keyword>
<evidence type="ECO:0000256" key="4">
    <source>
        <dbReference type="ARBA" id="ARBA00022723"/>
    </source>
</evidence>
<reference evidence="9 10" key="1">
    <citation type="submission" date="2020-04" db="EMBL/GenBank/DDBJ databases">
        <title>Genome sequence for Sphingorhabdus sp. strain M1.</title>
        <authorList>
            <person name="Park S.-J."/>
        </authorList>
    </citation>
    <scope>NUCLEOTIDE SEQUENCE [LARGE SCALE GENOMIC DNA]</scope>
    <source>
        <strain evidence="9 10">JK6</strain>
    </source>
</reference>
<evidence type="ECO:0000256" key="2">
    <source>
        <dbReference type="ARBA" id="ARBA00010973"/>
    </source>
</evidence>
<sequence>MIALSPRGLLLLLLLVGFLYAAPRFAAPAQEPIAAADPTVQSDKRIAFSFDDTPRGAGAFLEKDERHELLIEALETAGIEQAAFFINPGRITPSDHDAEIVMAYAKAGHVLANHTAHHSKLASTSVEKFLADVDEAAEWLEGKPNFRPWFRFPHLDEGSKDKAKRNAVRKALKQRGLMNGYVTIDASDWYMEDLALAASKSGKLIDWNALRDLFVESYVQSANFSDDLARRTLGRAPVQMILLHETDLAAMFVDDLAEALKKDGWIIVSADEAYRDPIAFMEPDVEFADGTRTQMLAAERKVSNRWYERNDQKVAKKLFAERVLHE</sequence>
<evidence type="ECO:0000313" key="10">
    <source>
        <dbReference type="Proteomes" id="UP000501600"/>
    </source>
</evidence>
<comment type="similarity">
    <text evidence="2">Belongs to the polysaccharide deacetylase family.</text>
</comment>
<evidence type="ECO:0000259" key="8">
    <source>
        <dbReference type="PROSITE" id="PS51677"/>
    </source>
</evidence>
<dbReference type="InterPro" id="IPR011330">
    <property type="entry name" value="Glyco_hydro/deAcase_b/a-brl"/>
</dbReference>
<dbReference type="PROSITE" id="PS51677">
    <property type="entry name" value="NODB"/>
    <property type="match status" value="1"/>
</dbReference>
<dbReference type="PANTHER" id="PTHR10587">
    <property type="entry name" value="GLYCOSYL TRANSFERASE-RELATED"/>
    <property type="match status" value="1"/>
</dbReference>
<gene>
    <name evidence="9" type="ORF">HF685_06650</name>
</gene>
<dbReference type="Proteomes" id="UP000501600">
    <property type="component" value="Chromosome"/>
</dbReference>
<dbReference type="SUPFAM" id="SSF88713">
    <property type="entry name" value="Glycoside hydrolase/deacetylase"/>
    <property type="match status" value="1"/>
</dbReference>
<dbReference type="AlphaFoldDB" id="A0A6H2DKT6"/>
<dbReference type="GO" id="GO:0016810">
    <property type="term" value="F:hydrolase activity, acting on carbon-nitrogen (but not peptide) bonds"/>
    <property type="evidence" value="ECO:0007669"/>
    <property type="project" value="InterPro"/>
</dbReference>
<name>A0A6H2DKT6_9SPHN</name>
<dbReference type="InterPro" id="IPR002509">
    <property type="entry name" value="NODB_dom"/>
</dbReference>
<evidence type="ECO:0000256" key="7">
    <source>
        <dbReference type="SAM" id="SignalP"/>
    </source>
</evidence>
<dbReference type="GO" id="GO:0046872">
    <property type="term" value="F:metal ion binding"/>
    <property type="evidence" value="ECO:0007669"/>
    <property type="project" value="UniProtKB-KW"/>
</dbReference>
<dbReference type="EMBL" id="CP051217">
    <property type="protein sequence ID" value="QJB69000.1"/>
    <property type="molecule type" value="Genomic_DNA"/>
</dbReference>
<accession>A0A6H2DKT6</accession>
<dbReference type="KEGG" id="phao:HF685_06650"/>
<dbReference type="InterPro" id="IPR050248">
    <property type="entry name" value="Polysacc_deacetylase_ArnD"/>
</dbReference>
<dbReference type="Gene3D" id="3.20.20.370">
    <property type="entry name" value="Glycoside hydrolase/deacetylase"/>
    <property type="match status" value="1"/>
</dbReference>
<evidence type="ECO:0000256" key="1">
    <source>
        <dbReference type="ARBA" id="ARBA00003236"/>
    </source>
</evidence>
<keyword evidence="7" id="KW-0732">Signal</keyword>
<proteinExistence type="inferred from homology"/>